<name>A0A7W4ZY56_9ACTN</name>
<gene>
    <name evidence="1" type="ORF">FHS41_007294</name>
</gene>
<dbReference type="Proteomes" id="UP000572907">
    <property type="component" value="Unassembled WGS sequence"/>
</dbReference>
<proteinExistence type="predicted"/>
<protein>
    <submittedName>
        <fullName evidence="1">Uncharacterized protein</fullName>
    </submittedName>
</protein>
<accession>A0A7W4ZY56</accession>
<evidence type="ECO:0000313" key="2">
    <source>
        <dbReference type="Proteomes" id="UP000572907"/>
    </source>
</evidence>
<organism evidence="1 2">
    <name type="scientific">Streptomyces violarus</name>
    <dbReference type="NCBI Taxonomy" id="67380"/>
    <lineage>
        <taxon>Bacteria</taxon>
        <taxon>Bacillati</taxon>
        <taxon>Actinomycetota</taxon>
        <taxon>Actinomycetes</taxon>
        <taxon>Kitasatosporales</taxon>
        <taxon>Streptomycetaceae</taxon>
        <taxon>Streptomyces</taxon>
    </lineage>
</organism>
<dbReference type="AlphaFoldDB" id="A0A7W4ZY56"/>
<dbReference type="RefSeq" id="WP_184598832.1">
    <property type="nucleotide sequence ID" value="NZ_BMUP01000014.1"/>
</dbReference>
<keyword evidence="2" id="KW-1185">Reference proteome</keyword>
<dbReference type="EMBL" id="JACHXE010000010">
    <property type="protein sequence ID" value="MBB3080740.1"/>
    <property type="molecule type" value="Genomic_DNA"/>
</dbReference>
<reference evidence="1 2" key="1">
    <citation type="submission" date="2020-08" db="EMBL/GenBank/DDBJ databases">
        <title>Genomic Encyclopedia of Type Strains, Phase III (KMG-III): the genomes of soil and plant-associated and newly described type strains.</title>
        <authorList>
            <person name="Whitman W."/>
        </authorList>
    </citation>
    <scope>NUCLEOTIDE SEQUENCE [LARGE SCALE GENOMIC DNA]</scope>
    <source>
        <strain evidence="1 2">CECT 3237</strain>
    </source>
</reference>
<evidence type="ECO:0000313" key="1">
    <source>
        <dbReference type="EMBL" id="MBB3080740.1"/>
    </source>
</evidence>
<sequence length="178" mass="19733">MTEQRTDPPGAPGAPATDMSLLGIYLNDHLAGATAGTARVRYLLRSCGDPALAEALAPIADEIAEDRASLLHIMRRLDVPVRRYKVYAGRAAEQMGRLKSNGSLIRRSPLSTLWELEALRLGVDGKTAVWQALRALAGTDHRLDARQLDDLVERARRQHTSLEELRRRQVDVAFRETS</sequence>
<comment type="caution">
    <text evidence="1">The sequence shown here is derived from an EMBL/GenBank/DDBJ whole genome shotgun (WGS) entry which is preliminary data.</text>
</comment>